<dbReference type="Gene3D" id="1.20.120.620">
    <property type="entry name" value="Backbone structure of the membrane domain of e. Coli histidine kinase receptor kdpd"/>
    <property type="match status" value="1"/>
</dbReference>
<dbReference type="InterPro" id="IPR005467">
    <property type="entry name" value="His_kinase_dom"/>
</dbReference>
<dbReference type="Pfam" id="PF00512">
    <property type="entry name" value="HisKA"/>
    <property type="match status" value="1"/>
</dbReference>
<proteinExistence type="predicted"/>
<dbReference type="Gene3D" id="1.10.287.130">
    <property type="match status" value="1"/>
</dbReference>
<dbReference type="SUPFAM" id="SSF47384">
    <property type="entry name" value="Homodimeric domain of signal transducing histidine kinase"/>
    <property type="match status" value="1"/>
</dbReference>
<dbReference type="Proteomes" id="UP000317835">
    <property type="component" value="Chromosome"/>
</dbReference>
<comment type="catalytic activity">
    <reaction evidence="1">
        <text>ATP + protein L-histidine = ADP + protein N-phospho-L-histidine.</text>
        <dbReference type="EC" id="2.7.13.3"/>
    </reaction>
</comment>
<dbReference type="RefSeq" id="WP_145270817.1">
    <property type="nucleotide sequence ID" value="NZ_CP036426.1"/>
</dbReference>
<dbReference type="SMART" id="SM00388">
    <property type="entry name" value="HisKA"/>
    <property type="match status" value="1"/>
</dbReference>
<evidence type="ECO:0000256" key="10">
    <source>
        <dbReference type="ARBA" id="ARBA00022989"/>
    </source>
</evidence>
<dbReference type="Gene3D" id="3.40.50.2300">
    <property type="match status" value="1"/>
</dbReference>
<evidence type="ECO:0000256" key="3">
    <source>
        <dbReference type="ARBA" id="ARBA00012438"/>
    </source>
</evidence>
<dbReference type="EMBL" id="CP036426">
    <property type="protein sequence ID" value="QDV35302.1"/>
    <property type="molecule type" value="Genomic_DNA"/>
</dbReference>
<keyword evidence="11" id="KW-0902">Two-component regulatory system</keyword>
<dbReference type="PANTHER" id="PTHR43047">
    <property type="entry name" value="TWO-COMPONENT HISTIDINE PROTEIN KINASE"/>
    <property type="match status" value="1"/>
</dbReference>
<dbReference type="EC" id="2.7.13.3" evidence="3"/>
<keyword evidence="21" id="KW-1185">Reference proteome</keyword>
<dbReference type="InterPro" id="IPR035965">
    <property type="entry name" value="PAS-like_dom_sf"/>
</dbReference>
<keyword evidence="12 15" id="KW-0472">Membrane</keyword>
<dbReference type="SUPFAM" id="SSF55785">
    <property type="entry name" value="PYP-like sensor domain (PAS domain)"/>
    <property type="match status" value="1"/>
</dbReference>
<dbReference type="CDD" id="cd00130">
    <property type="entry name" value="PAS"/>
    <property type="match status" value="1"/>
</dbReference>
<feature type="transmembrane region" description="Helical" evidence="15">
    <location>
        <begin position="85"/>
        <end position="106"/>
    </location>
</feature>
<dbReference type="Pfam" id="PF13493">
    <property type="entry name" value="DUF4118"/>
    <property type="match status" value="1"/>
</dbReference>
<dbReference type="NCBIfam" id="TIGR00229">
    <property type="entry name" value="sensory_box"/>
    <property type="match status" value="1"/>
</dbReference>
<evidence type="ECO:0000256" key="14">
    <source>
        <dbReference type="SAM" id="Coils"/>
    </source>
</evidence>
<dbReference type="SMART" id="SM00091">
    <property type="entry name" value="PAS"/>
    <property type="match status" value="1"/>
</dbReference>
<dbReference type="InterPro" id="IPR011006">
    <property type="entry name" value="CheY-like_superfamily"/>
</dbReference>
<name>A0A518H388_9BACT</name>
<keyword evidence="8" id="KW-0418">Kinase</keyword>
<keyword evidence="5 20" id="KW-0808">Transferase</keyword>
<dbReference type="InterPro" id="IPR036097">
    <property type="entry name" value="HisK_dim/P_sf"/>
</dbReference>
<feature type="coiled-coil region" evidence="14">
    <location>
        <begin position="227"/>
        <end position="260"/>
    </location>
</feature>
<feature type="domain" description="Response regulatory" evidence="17">
    <location>
        <begin position="508"/>
        <end position="616"/>
    </location>
</feature>
<evidence type="ECO:0000259" key="17">
    <source>
        <dbReference type="PROSITE" id="PS50110"/>
    </source>
</evidence>
<dbReference type="GO" id="GO:0005524">
    <property type="term" value="F:ATP binding"/>
    <property type="evidence" value="ECO:0007669"/>
    <property type="project" value="UniProtKB-KW"/>
</dbReference>
<evidence type="ECO:0000256" key="7">
    <source>
        <dbReference type="ARBA" id="ARBA00022741"/>
    </source>
</evidence>
<keyword evidence="14" id="KW-0175">Coiled coil</keyword>
<dbReference type="SUPFAM" id="SSF52172">
    <property type="entry name" value="CheY-like"/>
    <property type="match status" value="1"/>
</dbReference>
<feature type="transmembrane region" description="Helical" evidence="15">
    <location>
        <begin position="40"/>
        <end position="73"/>
    </location>
</feature>
<keyword evidence="7" id="KW-0547">Nucleotide-binding</keyword>
<feature type="domain" description="Histidine kinase" evidence="16">
    <location>
        <begin position="267"/>
        <end position="486"/>
    </location>
</feature>
<gene>
    <name evidence="20" type="primary">arcB_2</name>
    <name evidence="20" type="ORF">ElP_32050</name>
</gene>
<evidence type="ECO:0000256" key="15">
    <source>
        <dbReference type="SAM" id="Phobius"/>
    </source>
</evidence>
<comment type="subcellular location">
    <subcellularLocation>
        <location evidence="2">Membrane</location>
        <topology evidence="2">Multi-pass membrane protein</topology>
    </subcellularLocation>
</comment>
<dbReference type="PRINTS" id="PR00344">
    <property type="entry name" value="BCTRLSENSOR"/>
</dbReference>
<dbReference type="Pfam" id="PF13426">
    <property type="entry name" value="PAS_9"/>
    <property type="match status" value="1"/>
</dbReference>
<evidence type="ECO:0000256" key="6">
    <source>
        <dbReference type="ARBA" id="ARBA00022692"/>
    </source>
</evidence>
<evidence type="ECO:0000256" key="1">
    <source>
        <dbReference type="ARBA" id="ARBA00000085"/>
    </source>
</evidence>
<dbReference type="InterPro" id="IPR000014">
    <property type="entry name" value="PAS"/>
</dbReference>
<evidence type="ECO:0000259" key="19">
    <source>
        <dbReference type="PROSITE" id="PS50113"/>
    </source>
</evidence>
<feature type="domain" description="PAC" evidence="19">
    <location>
        <begin position="190"/>
        <end position="242"/>
    </location>
</feature>
<dbReference type="SMART" id="SM00387">
    <property type="entry name" value="HATPase_c"/>
    <property type="match status" value="1"/>
</dbReference>
<dbReference type="OrthoDB" id="231918at2"/>
<dbReference type="CDD" id="cd16922">
    <property type="entry name" value="HATPase_EvgS-ArcB-TorS-like"/>
    <property type="match status" value="1"/>
</dbReference>
<reference evidence="20 21" key="1">
    <citation type="submission" date="2019-02" db="EMBL/GenBank/DDBJ databases">
        <title>Deep-cultivation of Planctomycetes and their phenomic and genomic characterization uncovers novel biology.</title>
        <authorList>
            <person name="Wiegand S."/>
            <person name="Jogler M."/>
            <person name="Boedeker C."/>
            <person name="Pinto D."/>
            <person name="Vollmers J."/>
            <person name="Rivas-Marin E."/>
            <person name="Kohn T."/>
            <person name="Peeters S.H."/>
            <person name="Heuer A."/>
            <person name="Rast P."/>
            <person name="Oberbeckmann S."/>
            <person name="Bunk B."/>
            <person name="Jeske O."/>
            <person name="Meyerdierks A."/>
            <person name="Storesund J.E."/>
            <person name="Kallscheuer N."/>
            <person name="Luecker S."/>
            <person name="Lage O.M."/>
            <person name="Pohl T."/>
            <person name="Merkel B.J."/>
            <person name="Hornburger P."/>
            <person name="Mueller R.-W."/>
            <person name="Bruemmer F."/>
            <person name="Labrenz M."/>
            <person name="Spormann A.M."/>
            <person name="Op den Camp H."/>
            <person name="Overmann J."/>
            <person name="Amann R."/>
            <person name="Jetten M.S.M."/>
            <person name="Mascher T."/>
            <person name="Medema M.H."/>
            <person name="Devos D.P."/>
            <person name="Kaster A.-K."/>
            <person name="Ovreas L."/>
            <person name="Rohde M."/>
            <person name="Galperin M.Y."/>
            <person name="Jogler C."/>
        </authorList>
    </citation>
    <scope>NUCLEOTIDE SEQUENCE [LARGE SCALE GENOMIC DNA]</scope>
    <source>
        <strain evidence="20 21">ElP</strain>
    </source>
</reference>
<dbReference type="InterPro" id="IPR036890">
    <property type="entry name" value="HATPase_C_sf"/>
</dbReference>
<dbReference type="Pfam" id="PF02518">
    <property type="entry name" value="HATPase_c"/>
    <property type="match status" value="1"/>
</dbReference>
<dbReference type="InterPro" id="IPR003594">
    <property type="entry name" value="HATPase_dom"/>
</dbReference>
<evidence type="ECO:0000256" key="5">
    <source>
        <dbReference type="ARBA" id="ARBA00022679"/>
    </source>
</evidence>
<evidence type="ECO:0000256" key="8">
    <source>
        <dbReference type="ARBA" id="ARBA00022777"/>
    </source>
</evidence>
<dbReference type="InterPro" id="IPR038318">
    <property type="entry name" value="KdpD_sf"/>
</dbReference>
<dbReference type="InterPro" id="IPR000700">
    <property type="entry name" value="PAS-assoc_C"/>
</dbReference>
<dbReference type="InterPro" id="IPR001789">
    <property type="entry name" value="Sig_transdc_resp-reg_receiver"/>
</dbReference>
<evidence type="ECO:0000256" key="4">
    <source>
        <dbReference type="ARBA" id="ARBA00022553"/>
    </source>
</evidence>
<evidence type="ECO:0000256" key="12">
    <source>
        <dbReference type="ARBA" id="ARBA00023136"/>
    </source>
</evidence>
<dbReference type="SMART" id="SM00448">
    <property type="entry name" value="REC"/>
    <property type="match status" value="1"/>
</dbReference>
<feature type="domain" description="PAS" evidence="18">
    <location>
        <begin position="132"/>
        <end position="175"/>
    </location>
</feature>
<dbReference type="KEGG" id="tpla:ElP_32050"/>
<dbReference type="GO" id="GO:0000155">
    <property type="term" value="F:phosphorelay sensor kinase activity"/>
    <property type="evidence" value="ECO:0007669"/>
    <property type="project" value="InterPro"/>
</dbReference>
<dbReference type="PROSITE" id="PS50109">
    <property type="entry name" value="HIS_KIN"/>
    <property type="match status" value="1"/>
</dbReference>
<accession>A0A518H388</accession>
<dbReference type="GO" id="GO:0016020">
    <property type="term" value="C:membrane"/>
    <property type="evidence" value="ECO:0007669"/>
    <property type="project" value="UniProtKB-SubCell"/>
</dbReference>
<organism evidence="20 21">
    <name type="scientific">Tautonia plasticadhaerens</name>
    <dbReference type="NCBI Taxonomy" id="2527974"/>
    <lineage>
        <taxon>Bacteria</taxon>
        <taxon>Pseudomonadati</taxon>
        <taxon>Planctomycetota</taxon>
        <taxon>Planctomycetia</taxon>
        <taxon>Isosphaerales</taxon>
        <taxon>Isosphaeraceae</taxon>
        <taxon>Tautonia</taxon>
    </lineage>
</organism>
<dbReference type="InterPro" id="IPR025201">
    <property type="entry name" value="KdpD_TM"/>
</dbReference>
<dbReference type="PROSITE" id="PS50113">
    <property type="entry name" value="PAC"/>
    <property type="match status" value="1"/>
</dbReference>
<evidence type="ECO:0000256" key="9">
    <source>
        <dbReference type="ARBA" id="ARBA00022840"/>
    </source>
</evidence>
<evidence type="ECO:0000313" key="21">
    <source>
        <dbReference type="Proteomes" id="UP000317835"/>
    </source>
</evidence>
<evidence type="ECO:0000256" key="2">
    <source>
        <dbReference type="ARBA" id="ARBA00004141"/>
    </source>
</evidence>
<evidence type="ECO:0000259" key="16">
    <source>
        <dbReference type="PROSITE" id="PS50109"/>
    </source>
</evidence>
<dbReference type="InterPro" id="IPR004358">
    <property type="entry name" value="Sig_transdc_His_kin-like_C"/>
</dbReference>
<dbReference type="SUPFAM" id="SSF55874">
    <property type="entry name" value="ATPase domain of HSP90 chaperone/DNA topoisomerase II/histidine kinase"/>
    <property type="match status" value="1"/>
</dbReference>
<dbReference type="Pfam" id="PF00072">
    <property type="entry name" value="Response_reg"/>
    <property type="match status" value="1"/>
</dbReference>
<keyword evidence="6 15" id="KW-0812">Transmembrane</keyword>
<protein>
    <recommendedName>
        <fullName evidence="3">histidine kinase</fullName>
        <ecNumber evidence="3">2.7.13.3</ecNumber>
    </recommendedName>
</protein>
<feature type="transmembrane region" description="Helical" evidence="15">
    <location>
        <begin position="12"/>
        <end position="33"/>
    </location>
</feature>
<feature type="modified residue" description="4-aspartylphosphate" evidence="13">
    <location>
        <position position="555"/>
    </location>
</feature>
<evidence type="ECO:0000313" key="20">
    <source>
        <dbReference type="EMBL" id="QDV35302.1"/>
    </source>
</evidence>
<dbReference type="AlphaFoldDB" id="A0A518H388"/>
<evidence type="ECO:0000259" key="18">
    <source>
        <dbReference type="PROSITE" id="PS50112"/>
    </source>
</evidence>
<dbReference type="Gene3D" id="3.30.450.20">
    <property type="entry name" value="PAS domain"/>
    <property type="match status" value="1"/>
</dbReference>
<evidence type="ECO:0000256" key="13">
    <source>
        <dbReference type="PROSITE-ProRule" id="PRU00169"/>
    </source>
</evidence>
<dbReference type="CDD" id="cd00082">
    <property type="entry name" value="HisKA"/>
    <property type="match status" value="1"/>
</dbReference>
<sequence length="628" mass="68039">MPIPSRPPFRTHGVMLLAVGTATLFSFLLTPLIGANTFPIFLVAVCVAAWVGGMIESLTATALSALAILFLFIEPAGSFAVTPGVALRLAAFGLAAGLIGSLTVAFRRTEEARRERERDFFLMVDNVRDFAIFTLHPDGRVATWNEGAEHLLGYRDPEIIGRPFAAIFPPESAEEGPRWELEVARREGRADDERWHVKKDGTRFWASGVLTAIRDDVGRLMGYTKVLRDVTERRRAEVERAELLERERRARAEVEALSRSKDRFLAALSHELRTPLTPVLMAASALEDDPSVPDGAKADLAMISRNVAMEARLIDDLLDLTRIDQGKLGLRREVVDVHALIEQAIGICRREIEAKDLEFAFEPRAANYCVPGDGSRLQQIAWNLLKNAVKFTPPGGHIAVKTDDTGDGRLRVEVRDTGIGIPEEVLTRIFDAFEQGDPEVTHRFGGLGLGLAISRALAEAHGGTLTAASEGVGAGSTFILELVEAAPPSDEECESPVVSEEHPLRPLRILLVEDNGDTARITARMLAASGHTVTTAGSVAEALASGGAHDLLISDLGLPDGSGIDVLRRFHPLPSIALTGYGMEADLRETREAGFTLHLTKPVDFDQLEGAIRRVAGGVPGAGDREQP</sequence>
<dbReference type="FunFam" id="3.30.565.10:FF:000006">
    <property type="entry name" value="Sensor histidine kinase WalK"/>
    <property type="match status" value="1"/>
</dbReference>
<dbReference type="PROSITE" id="PS50112">
    <property type="entry name" value="PAS"/>
    <property type="match status" value="1"/>
</dbReference>
<dbReference type="InterPro" id="IPR003661">
    <property type="entry name" value="HisK_dim/P_dom"/>
</dbReference>
<dbReference type="PROSITE" id="PS50110">
    <property type="entry name" value="RESPONSE_REGULATORY"/>
    <property type="match status" value="1"/>
</dbReference>
<evidence type="ECO:0000256" key="11">
    <source>
        <dbReference type="ARBA" id="ARBA00023012"/>
    </source>
</evidence>
<keyword evidence="9" id="KW-0067">ATP-binding</keyword>
<keyword evidence="10 15" id="KW-1133">Transmembrane helix</keyword>
<dbReference type="Gene3D" id="3.30.565.10">
    <property type="entry name" value="Histidine kinase-like ATPase, C-terminal domain"/>
    <property type="match status" value="1"/>
</dbReference>
<keyword evidence="4 13" id="KW-0597">Phosphoprotein</keyword>